<dbReference type="AlphaFoldDB" id="G5IFS5"/>
<name>G5IFS5_9FIRM</name>
<sequence>MKKILHISKYYYPFVGGIEQTARDCVNALKNSYEQKVICFNHVKGEYIDIVDGIDVLYCECQCKISSQSISLSYGFNLKKIIREFKPDYILFHYPNPFVAQFLLKYLNEKIKLIIYWHLDITKQKIIGKFVHCQNLKLIHQAYKIIATSPNYVEGSNYLRKVKEKCIIIPSCINEKRLMTDKASIGLSNKIKQENKGKIICLAVGRHVSYKGFEYLIRASKLLDKRFEIYIAGNGKLTKKLEQLASDDEKVHFLGLVDDNTLKAYFIAADIFCFPSITKK</sequence>
<dbReference type="Pfam" id="PF13439">
    <property type="entry name" value="Glyco_transf_4"/>
    <property type="match status" value="1"/>
</dbReference>
<dbReference type="PANTHER" id="PTHR45947:SF3">
    <property type="entry name" value="SULFOQUINOVOSYL TRANSFERASE SQD2"/>
    <property type="match status" value="1"/>
</dbReference>
<dbReference type="InterPro" id="IPR050194">
    <property type="entry name" value="Glycosyltransferase_grp1"/>
</dbReference>
<dbReference type="HOGENOM" id="CLU_009583_2_1_9"/>
<dbReference type="SUPFAM" id="SSF53756">
    <property type="entry name" value="UDP-Glycosyltransferase/glycogen phosphorylase"/>
    <property type="match status" value="1"/>
</dbReference>
<comment type="caution">
    <text evidence="2">The sequence shown here is derived from an EMBL/GenBank/DDBJ whole genome shotgun (WGS) entry which is preliminary data.</text>
</comment>
<dbReference type="RefSeq" id="WP_006780333.1">
    <property type="nucleotide sequence ID" value="NZ_JH379027.1"/>
</dbReference>
<dbReference type="InterPro" id="IPR028098">
    <property type="entry name" value="Glyco_trans_4-like_N"/>
</dbReference>
<keyword evidence="3" id="KW-1185">Reference proteome</keyword>
<dbReference type="PANTHER" id="PTHR45947">
    <property type="entry name" value="SULFOQUINOVOSYL TRANSFERASE SQD2"/>
    <property type="match status" value="1"/>
</dbReference>
<dbReference type="PATRIC" id="fig|742737.3.peg.2377"/>
<feature type="domain" description="Glycosyltransferase subfamily 4-like N-terminal" evidence="1">
    <location>
        <begin position="15"/>
        <end position="176"/>
    </location>
</feature>
<dbReference type="Gene3D" id="3.40.50.2000">
    <property type="entry name" value="Glycogen Phosphorylase B"/>
    <property type="match status" value="2"/>
</dbReference>
<gene>
    <name evidence="2" type="ORF">HMPREF9473_02353</name>
</gene>
<reference evidence="2 3" key="1">
    <citation type="submission" date="2011-08" db="EMBL/GenBank/DDBJ databases">
        <title>The Genome Sequence of Clostridium hathewayi WAL-18680.</title>
        <authorList>
            <consortium name="The Broad Institute Genome Sequencing Platform"/>
            <person name="Earl A."/>
            <person name="Ward D."/>
            <person name="Feldgarden M."/>
            <person name="Gevers D."/>
            <person name="Finegold S.M."/>
            <person name="Summanen P.H."/>
            <person name="Molitoris D.R."/>
            <person name="Song M."/>
            <person name="Daigneault M."/>
            <person name="Allen-Vercoe E."/>
            <person name="Young S.K."/>
            <person name="Zeng Q."/>
            <person name="Gargeya S."/>
            <person name="Fitzgerald M."/>
            <person name="Haas B."/>
            <person name="Abouelleil A."/>
            <person name="Alvarado L."/>
            <person name="Arachchi H.M."/>
            <person name="Berlin A."/>
            <person name="Brown A."/>
            <person name="Chapman S.B."/>
            <person name="Chen Z."/>
            <person name="Dunbar C."/>
            <person name="Freedman E."/>
            <person name="Gearin G."/>
            <person name="Gellesch M."/>
            <person name="Goldberg J."/>
            <person name="Griggs A."/>
            <person name="Gujja S."/>
            <person name="Heiman D."/>
            <person name="Howarth C."/>
            <person name="Larson L."/>
            <person name="Lui A."/>
            <person name="MacDonald P.J.P."/>
            <person name="Montmayeur A."/>
            <person name="Murphy C."/>
            <person name="Neiman D."/>
            <person name="Pearson M."/>
            <person name="Priest M."/>
            <person name="Roberts A."/>
            <person name="Saif S."/>
            <person name="Shea T."/>
            <person name="Shenoy N."/>
            <person name="Sisk P."/>
            <person name="Stolte C."/>
            <person name="Sykes S."/>
            <person name="Wortman J."/>
            <person name="Nusbaum C."/>
            <person name="Birren B."/>
        </authorList>
    </citation>
    <scope>NUCLEOTIDE SEQUENCE [LARGE SCALE GENOMIC DNA]</scope>
    <source>
        <strain evidence="2 3">WAL-18680</strain>
    </source>
</reference>
<evidence type="ECO:0000313" key="3">
    <source>
        <dbReference type="Proteomes" id="UP000005384"/>
    </source>
</evidence>
<evidence type="ECO:0000313" key="2">
    <source>
        <dbReference type="EMBL" id="EHI59673.1"/>
    </source>
</evidence>
<organism evidence="2 3">
    <name type="scientific">Hungatella hathewayi WAL-18680</name>
    <dbReference type="NCBI Taxonomy" id="742737"/>
    <lineage>
        <taxon>Bacteria</taxon>
        <taxon>Bacillati</taxon>
        <taxon>Bacillota</taxon>
        <taxon>Clostridia</taxon>
        <taxon>Lachnospirales</taxon>
        <taxon>Lachnospiraceae</taxon>
        <taxon>Hungatella</taxon>
    </lineage>
</organism>
<dbReference type="EMBL" id="ADLN01000049">
    <property type="protein sequence ID" value="EHI59673.1"/>
    <property type="molecule type" value="Genomic_DNA"/>
</dbReference>
<dbReference type="Proteomes" id="UP000005384">
    <property type="component" value="Unassembled WGS sequence"/>
</dbReference>
<proteinExistence type="predicted"/>
<evidence type="ECO:0000259" key="1">
    <source>
        <dbReference type="Pfam" id="PF13439"/>
    </source>
</evidence>
<accession>G5IFS5</accession>
<protein>
    <recommendedName>
        <fullName evidence="1">Glycosyltransferase subfamily 4-like N-terminal domain-containing protein</fullName>
    </recommendedName>
</protein>
<dbReference type="Pfam" id="PF13692">
    <property type="entry name" value="Glyco_trans_1_4"/>
    <property type="match status" value="1"/>
</dbReference>
<dbReference type="GO" id="GO:0016757">
    <property type="term" value="F:glycosyltransferase activity"/>
    <property type="evidence" value="ECO:0007669"/>
    <property type="project" value="TreeGrafter"/>
</dbReference>